<protein>
    <recommendedName>
        <fullName evidence="10">Arginine--tRNA ligase</fullName>
        <ecNumber evidence="10">6.1.1.19</ecNumber>
    </recommendedName>
    <alternativeName>
        <fullName evidence="10">Arginyl-tRNA synthetase</fullName>
        <shortName evidence="10">ArgRS</shortName>
    </alternativeName>
</protein>
<name>A0A7C3YSE5_UNCW3</name>
<evidence type="ECO:0000256" key="5">
    <source>
        <dbReference type="ARBA" id="ARBA00022741"/>
    </source>
</evidence>
<evidence type="ECO:0000256" key="9">
    <source>
        <dbReference type="ARBA" id="ARBA00049339"/>
    </source>
</evidence>
<evidence type="ECO:0000256" key="1">
    <source>
        <dbReference type="ARBA" id="ARBA00004496"/>
    </source>
</evidence>
<evidence type="ECO:0000259" key="12">
    <source>
        <dbReference type="SMART" id="SM00836"/>
    </source>
</evidence>
<evidence type="ECO:0000256" key="8">
    <source>
        <dbReference type="ARBA" id="ARBA00023146"/>
    </source>
</evidence>
<dbReference type="GO" id="GO:0005737">
    <property type="term" value="C:cytoplasm"/>
    <property type="evidence" value="ECO:0007669"/>
    <property type="project" value="UniProtKB-SubCell"/>
</dbReference>
<feature type="short sequence motif" description="'HIGH' region" evidence="10">
    <location>
        <begin position="122"/>
        <end position="132"/>
    </location>
</feature>
<gene>
    <name evidence="10" type="primary">argS</name>
    <name evidence="13" type="ORF">ENX07_02535</name>
</gene>
<dbReference type="NCBIfam" id="TIGR00456">
    <property type="entry name" value="argS"/>
    <property type="match status" value="1"/>
</dbReference>
<evidence type="ECO:0000256" key="10">
    <source>
        <dbReference type="HAMAP-Rule" id="MF_00123"/>
    </source>
</evidence>
<evidence type="ECO:0000256" key="2">
    <source>
        <dbReference type="ARBA" id="ARBA00005594"/>
    </source>
</evidence>
<keyword evidence="7 10" id="KW-0648">Protein biosynthesis</keyword>
<comment type="subcellular location">
    <subcellularLocation>
        <location evidence="1 10">Cytoplasm</location>
    </subcellularLocation>
</comment>
<proteinExistence type="inferred from homology"/>
<comment type="similarity">
    <text evidence="2 10 11">Belongs to the class-I aminoacyl-tRNA synthetase family.</text>
</comment>
<dbReference type="Gene3D" id="3.30.1360.70">
    <property type="entry name" value="Arginyl tRNA synthetase N-terminal domain"/>
    <property type="match status" value="1"/>
</dbReference>
<keyword evidence="8 10" id="KW-0030">Aminoacyl-tRNA synthetase</keyword>
<keyword evidence="4 10" id="KW-0436">Ligase</keyword>
<dbReference type="SUPFAM" id="SSF47323">
    <property type="entry name" value="Anticodon-binding domain of a subclass of class I aminoacyl-tRNA synthetases"/>
    <property type="match status" value="1"/>
</dbReference>
<comment type="catalytic activity">
    <reaction evidence="9 10">
        <text>tRNA(Arg) + L-arginine + ATP = L-arginyl-tRNA(Arg) + AMP + diphosphate</text>
        <dbReference type="Rhea" id="RHEA:20301"/>
        <dbReference type="Rhea" id="RHEA-COMP:9658"/>
        <dbReference type="Rhea" id="RHEA-COMP:9673"/>
        <dbReference type="ChEBI" id="CHEBI:30616"/>
        <dbReference type="ChEBI" id="CHEBI:32682"/>
        <dbReference type="ChEBI" id="CHEBI:33019"/>
        <dbReference type="ChEBI" id="CHEBI:78442"/>
        <dbReference type="ChEBI" id="CHEBI:78513"/>
        <dbReference type="ChEBI" id="CHEBI:456215"/>
        <dbReference type="EC" id="6.1.1.19"/>
    </reaction>
</comment>
<accession>A0A7C3YSE5</accession>
<dbReference type="Gene3D" id="3.40.50.620">
    <property type="entry name" value="HUPs"/>
    <property type="match status" value="1"/>
</dbReference>
<organism evidence="13">
    <name type="scientific">candidate division WOR-3 bacterium</name>
    <dbReference type="NCBI Taxonomy" id="2052148"/>
    <lineage>
        <taxon>Bacteria</taxon>
        <taxon>Bacteria division WOR-3</taxon>
    </lineage>
</organism>
<reference evidence="13" key="1">
    <citation type="journal article" date="2020" name="mSystems">
        <title>Genome- and Community-Level Interaction Insights into Carbon Utilization and Element Cycling Functions of Hydrothermarchaeota in Hydrothermal Sediment.</title>
        <authorList>
            <person name="Zhou Z."/>
            <person name="Liu Y."/>
            <person name="Xu W."/>
            <person name="Pan J."/>
            <person name="Luo Z.H."/>
            <person name="Li M."/>
        </authorList>
    </citation>
    <scope>NUCLEOTIDE SEQUENCE [LARGE SCALE GENOMIC DNA]</scope>
    <source>
        <strain evidence="13">SpSt-906</strain>
    </source>
</reference>
<dbReference type="InterPro" id="IPR008909">
    <property type="entry name" value="DALR_anticod-bd"/>
</dbReference>
<evidence type="ECO:0000256" key="3">
    <source>
        <dbReference type="ARBA" id="ARBA00022490"/>
    </source>
</evidence>
<dbReference type="GO" id="GO:0006420">
    <property type="term" value="P:arginyl-tRNA aminoacylation"/>
    <property type="evidence" value="ECO:0007669"/>
    <property type="project" value="UniProtKB-UniRule"/>
</dbReference>
<evidence type="ECO:0000313" key="13">
    <source>
        <dbReference type="EMBL" id="HGE98936.1"/>
    </source>
</evidence>
<comment type="caution">
    <text evidence="13">The sequence shown here is derived from an EMBL/GenBank/DDBJ whole genome shotgun (WGS) entry which is preliminary data.</text>
</comment>
<dbReference type="SUPFAM" id="SSF52374">
    <property type="entry name" value="Nucleotidylyl transferase"/>
    <property type="match status" value="1"/>
</dbReference>
<dbReference type="Pfam" id="PF05746">
    <property type="entry name" value="DALR_1"/>
    <property type="match status" value="1"/>
</dbReference>
<dbReference type="FunFam" id="1.10.730.10:FF:000008">
    <property type="entry name" value="Arginine--tRNA ligase"/>
    <property type="match status" value="1"/>
</dbReference>
<dbReference type="EC" id="6.1.1.19" evidence="10"/>
<feature type="domain" description="DALR anticodon binding" evidence="12">
    <location>
        <begin position="413"/>
        <end position="533"/>
    </location>
</feature>
<dbReference type="Pfam" id="PF00750">
    <property type="entry name" value="tRNA-synt_1d"/>
    <property type="match status" value="1"/>
</dbReference>
<dbReference type="InterPro" id="IPR009080">
    <property type="entry name" value="tRNAsynth_Ia_anticodon-bd"/>
</dbReference>
<dbReference type="InterPro" id="IPR001278">
    <property type="entry name" value="Arg-tRNA-ligase"/>
</dbReference>
<dbReference type="SMART" id="SM00836">
    <property type="entry name" value="DALR_1"/>
    <property type="match status" value="1"/>
</dbReference>
<keyword evidence="5 10" id="KW-0547">Nucleotide-binding</keyword>
<dbReference type="Pfam" id="PF03485">
    <property type="entry name" value="Arg_tRNA_synt_N"/>
    <property type="match status" value="1"/>
</dbReference>
<dbReference type="InterPro" id="IPR036695">
    <property type="entry name" value="Arg-tRNA-synth_N_sf"/>
</dbReference>
<dbReference type="CDD" id="cd00671">
    <property type="entry name" value="ArgRS_core"/>
    <property type="match status" value="1"/>
</dbReference>
<dbReference type="PANTHER" id="PTHR11956">
    <property type="entry name" value="ARGINYL-TRNA SYNTHETASE"/>
    <property type="match status" value="1"/>
</dbReference>
<comment type="subunit">
    <text evidence="10">Monomer.</text>
</comment>
<dbReference type="InterPro" id="IPR005148">
    <property type="entry name" value="Arg-tRNA-synth_N"/>
</dbReference>
<dbReference type="GO" id="GO:0004814">
    <property type="term" value="F:arginine-tRNA ligase activity"/>
    <property type="evidence" value="ECO:0007669"/>
    <property type="project" value="UniProtKB-UniRule"/>
</dbReference>
<keyword evidence="3 10" id="KW-0963">Cytoplasm</keyword>
<keyword evidence="6 10" id="KW-0067">ATP-binding</keyword>
<evidence type="ECO:0000256" key="7">
    <source>
        <dbReference type="ARBA" id="ARBA00022917"/>
    </source>
</evidence>
<dbReference type="Gene3D" id="1.10.730.10">
    <property type="entry name" value="Isoleucyl-tRNA Synthetase, Domain 1"/>
    <property type="match status" value="1"/>
</dbReference>
<dbReference type="PRINTS" id="PR01038">
    <property type="entry name" value="TRNASYNTHARG"/>
</dbReference>
<dbReference type="PANTHER" id="PTHR11956:SF5">
    <property type="entry name" value="ARGININE--TRNA LIGASE, CYTOPLASMIC"/>
    <property type="match status" value="1"/>
</dbReference>
<dbReference type="AlphaFoldDB" id="A0A7C3YSE5"/>
<evidence type="ECO:0000256" key="11">
    <source>
        <dbReference type="RuleBase" id="RU363038"/>
    </source>
</evidence>
<evidence type="ECO:0000256" key="4">
    <source>
        <dbReference type="ARBA" id="ARBA00022598"/>
    </source>
</evidence>
<dbReference type="SUPFAM" id="SSF55190">
    <property type="entry name" value="Arginyl-tRNA synthetase (ArgRS), N-terminal 'additional' domain"/>
    <property type="match status" value="1"/>
</dbReference>
<dbReference type="InterPro" id="IPR035684">
    <property type="entry name" value="ArgRS_core"/>
</dbReference>
<dbReference type="EMBL" id="DTMQ01000016">
    <property type="protein sequence ID" value="HGE98936.1"/>
    <property type="molecule type" value="Genomic_DNA"/>
</dbReference>
<sequence length="533" mass="61204">MPPIIKKGPMIKEKLSSAIARIIGEIPAGHEIERIKETRWGDFSSNIGFLLKKRGEEGLMEKLLTELSGDKDFREVKLIRGYLNFTFAFPYLWEGLKKAKEEDFGKALWGRGEKVLLEFVSANPTGPLSVVQARAGALGQALANLLKYSGFVVETEYYINDCGTQVDLLFQSLEARIRELKGEKVSLPPGGYPGEYVKEIAREILDQGIEERRRYLIERIVAMQKESLRAFKIHFDSFKRESEILPKVERVLRELKEKRLTYEKDGALFFLASRFGDSEDRVLITRDGRLTYFATDLAYHLDKFERGFSLLINIWGPDHHGYIPRMKAGIKALGYNPDRLIIIIAQQVSLLREKSAVKMSKRKGEIITLDEVREEIGTDTLKFYLLMRKPSCGIQFDLALAKEETKDNPVYYVQYAHARLSSILQFAEKQGYREESFLSDPPLSLLGEPEREVMVGVLYFPDVVKMSAKSFEPHILLYYLLELAEAFHNYYEKERIVSEDKELTRARLYLSLVLKKTLKKGLALLGIEAKEKM</sequence>
<dbReference type="GO" id="GO:0005524">
    <property type="term" value="F:ATP binding"/>
    <property type="evidence" value="ECO:0007669"/>
    <property type="project" value="UniProtKB-UniRule"/>
</dbReference>
<dbReference type="HAMAP" id="MF_00123">
    <property type="entry name" value="Arg_tRNA_synth"/>
    <property type="match status" value="1"/>
</dbReference>
<dbReference type="InterPro" id="IPR014729">
    <property type="entry name" value="Rossmann-like_a/b/a_fold"/>
</dbReference>
<evidence type="ECO:0000256" key="6">
    <source>
        <dbReference type="ARBA" id="ARBA00022840"/>
    </source>
</evidence>